<sequence length="250" mass="26661">MIDPLHLKMQWALSYPFTRPEGDFLFVDGRTLDIRSTKGKISGWQVAEGGHVRSLADVVGAERAARLDEGAYHPVVAVGSNAAPVQLQRKFAAHIDDVVIPVIAVRLPGHVIAWANRIAVYGSVPATLASEPGASVSAWATLLSPRDYALMNATEDLGVVYEAVPVTVEGAPEAVHGPFEAYRCMTGHMGVRVSAFSAVNSNLPQGNQWTAQELAIARLGLETPVDRFVAETVSDAGLAAERDRALSRAG</sequence>
<dbReference type="AlphaFoldDB" id="A0A3T0EDB7"/>
<keyword evidence="2" id="KW-1185">Reference proteome</keyword>
<evidence type="ECO:0000313" key="2">
    <source>
        <dbReference type="Proteomes" id="UP000286954"/>
    </source>
</evidence>
<dbReference type="KEGG" id="gak:X907_2744"/>
<dbReference type="Gene3D" id="3.10.490.10">
    <property type="entry name" value="Gamma-glutamyl cyclotransferase-like"/>
    <property type="match status" value="1"/>
</dbReference>
<proteinExistence type="predicted"/>
<dbReference type="RefSeq" id="WP_127568881.1">
    <property type="nucleotide sequence ID" value="NZ_BMFB01000004.1"/>
</dbReference>
<organism evidence="1 2">
    <name type="scientific">Glycocaulis alkaliphilus</name>
    <dbReference type="NCBI Taxonomy" id="1434191"/>
    <lineage>
        <taxon>Bacteria</taxon>
        <taxon>Pseudomonadati</taxon>
        <taxon>Pseudomonadota</taxon>
        <taxon>Alphaproteobacteria</taxon>
        <taxon>Maricaulales</taxon>
        <taxon>Maricaulaceae</taxon>
        <taxon>Glycocaulis</taxon>
    </lineage>
</organism>
<gene>
    <name evidence="1" type="ORF">X907_2744</name>
</gene>
<dbReference type="Proteomes" id="UP000286954">
    <property type="component" value="Chromosome"/>
</dbReference>
<dbReference type="OrthoDB" id="7626403at2"/>
<evidence type="ECO:0000313" key="1">
    <source>
        <dbReference type="EMBL" id="AZU05253.1"/>
    </source>
</evidence>
<name>A0A3T0EDB7_9PROT</name>
<accession>A0A3T0EDB7</accession>
<protein>
    <submittedName>
        <fullName evidence="1">Uncharacterized protein</fullName>
    </submittedName>
</protein>
<dbReference type="EMBL" id="CP018911">
    <property type="protein sequence ID" value="AZU05253.1"/>
    <property type="molecule type" value="Genomic_DNA"/>
</dbReference>
<reference evidence="1 2" key="1">
    <citation type="submission" date="2016-12" db="EMBL/GenBank/DDBJ databases">
        <title>The genome of dimorphic prosthecate Glycocaulis alkaliphilus 6b-8t, isolated from crude oil dictates its adaptability in petroleum environments.</title>
        <authorList>
            <person name="Wu X.-L."/>
            <person name="Geng S."/>
        </authorList>
    </citation>
    <scope>NUCLEOTIDE SEQUENCE [LARGE SCALE GENOMIC DNA]</scope>
    <source>
        <strain evidence="1 2">6B-8</strain>
    </source>
</reference>